<evidence type="ECO:0000256" key="2">
    <source>
        <dbReference type="ARBA" id="ARBA00008156"/>
    </source>
</evidence>
<dbReference type="PANTHER" id="PTHR32303:SF4">
    <property type="entry name" value="QUINOPROTEIN GLUCOSE DEHYDROGENASE"/>
    <property type="match status" value="1"/>
</dbReference>
<protein>
    <submittedName>
        <fullName evidence="5">Quinoprotein glucose dehydrogenase</fullName>
    </submittedName>
</protein>
<evidence type="ECO:0000259" key="4">
    <source>
        <dbReference type="Pfam" id="PF01011"/>
    </source>
</evidence>
<dbReference type="Gene3D" id="2.140.10.10">
    <property type="entry name" value="Quinoprotein alcohol dehydrogenase-like superfamily"/>
    <property type="match status" value="2"/>
</dbReference>
<dbReference type="PANTHER" id="PTHR32303">
    <property type="entry name" value="QUINOPROTEIN ALCOHOL DEHYDROGENASE (CYTOCHROME C)"/>
    <property type="match status" value="1"/>
</dbReference>
<evidence type="ECO:0000256" key="1">
    <source>
        <dbReference type="ARBA" id="ARBA00001931"/>
    </source>
</evidence>
<dbReference type="InterPro" id="IPR002372">
    <property type="entry name" value="PQQ_rpt_dom"/>
</dbReference>
<evidence type="ECO:0000313" key="5">
    <source>
        <dbReference type="EMBL" id="TIX51573.1"/>
    </source>
</evidence>
<dbReference type="AlphaFoldDB" id="A0A4T3F2Y8"/>
<dbReference type="OrthoDB" id="9794322at2"/>
<reference evidence="5 6" key="1">
    <citation type="submission" date="2019-04" db="EMBL/GenBank/DDBJ databases">
        <title>Altererythrobacter aquimixticola sp. nov., isolated from sediment of junction between the ocean and a freshwater spring.</title>
        <authorList>
            <person name="Yoon J.-H."/>
        </authorList>
    </citation>
    <scope>NUCLEOTIDE SEQUENCE [LARGE SCALE GENOMIC DNA]</scope>
    <source>
        <strain evidence="5 6">SSKS-13</strain>
    </source>
</reference>
<keyword evidence="6" id="KW-1185">Reference proteome</keyword>
<accession>A0A4T3F2Y8</accession>
<dbReference type="SUPFAM" id="SSF50998">
    <property type="entry name" value="Quinoprotein alcohol dehydrogenase-like"/>
    <property type="match status" value="1"/>
</dbReference>
<dbReference type="InterPro" id="IPR011047">
    <property type="entry name" value="Quinoprotein_ADH-like_sf"/>
</dbReference>
<evidence type="ECO:0000313" key="6">
    <source>
        <dbReference type="Proteomes" id="UP000309389"/>
    </source>
</evidence>
<comment type="caution">
    <text evidence="5">The sequence shown here is derived from an EMBL/GenBank/DDBJ whole genome shotgun (WGS) entry which is preliminary data.</text>
</comment>
<feature type="domain" description="Pyrrolo-quinoline quinone repeat" evidence="4">
    <location>
        <begin position="65"/>
        <end position="648"/>
    </location>
</feature>
<dbReference type="SMART" id="SM00564">
    <property type="entry name" value="PQQ"/>
    <property type="match status" value="5"/>
</dbReference>
<dbReference type="EMBL" id="SSHH01000001">
    <property type="protein sequence ID" value="TIX51573.1"/>
    <property type="molecule type" value="Genomic_DNA"/>
</dbReference>
<dbReference type="GO" id="GO:0016491">
    <property type="term" value="F:oxidoreductase activity"/>
    <property type="evidence" value="ECO:0007669"/>
    <property type="project" value="UniProtKB-KW"/>
</dbReference>
<comment type="similarity">
    <text evidence="2">Belongs to the bacterial PQQ dehydrogenase family.</text>
</comment>
<sequence length="681" mass="73480">MAGEAFLIIICPANYFRYRPLRNRDTGQGRGSSMRKSLAAMLAASMMATPLMAQQSAMVPDDGDWPLYARDHAGQRFAPLADITPENVDQLQHAWTFRLRPDGGGGILAGTVPVVVDGVMYMPLGDAVVALEAHTGRELWRHAVEGATIRRSVTYWPGDGERAPRLFYSKGNALVAINAANGSLASEFGDGGVMEFEGTAYSYPPSIFRNVLVIGALTPEISEGPSGNSRAFDARTGEKLWEFDVIPQPGQVGHETWHDDGWRNRPGANMWVWYTTADVETGLIFMTLGSPGPNYWGGDRPGANLFGNSVVAVDAETGEYRWHFQTIHHDLWDWDLPAPPVLVDVEVNGETIPALAETGKPGLMYILDRRTGEPVHGVNEMLVAAADVPGEYYHPTQPIPVKPEPLSRMWWDPTDVVTAEDTNAEHAAACRDLLASYGGTFFNSGPFTPFFFHEEGDPPRASINLPHNGGSNWGGSAVDPTTGYIYVNTSESGSIGWIEARDPEGNYGRGTSGSAQPYDRGSLSGPGAYSSFSASFTDENGRNVNLPCIRPPWGRLVAVDGNTGEVAWASKLGTTPELGEDKQDTGSNNTFGGPMVTAGGLVFIGATSDGILRAFDSETGELVWSEQLDYAAMTIPMSYRGADGRQYIAVLATGSAFGPPVLGPDRRPANNEMLITWALPE</sequence>
<keyword evidence="3" id="KW-0560">Oxidoreductase</keyword>
<dbReference type="Pfam" id="PF01011">
    <property type="entry name" value="PQQ"/>
    <property type="match status" value="1"/>
</dbReference>
<proteinExistence type="inferred from homology"/>
<dbReference type="InterPro" id="IPR018391">
    <property type="entry name" value="PQQ_b-propeller_rpt"/>
</dbReference>
<dbReference type="Proteomes" id="UP000309389">
    <property type="component" value="Unassembled WGS sequence"/>
</dbReference>
<organism evidence="5 6">
    <name type="scientific">Alteraurantiacibacter aquimixticola</name>
    <dbReference type="NCBI Taxonomy" id="2489173"/>
    <lineage>
        <taxon>Bacteria</taxon>
        <taxon>Pseudomonadati</taxon>
        <taxon>Pseudomonadota</taxon>
        <taxon>Alphaproteobacteria</taxon>
        <taxon>Sphingomonadales</taxon>
        <taxon>Erythrobacteraceae</taxon>
        <taxon>Alteraurantiacibacter</taxon>
    </lineage>
</organism>
<evidence type="ECO:0000256" key="3">
    <source>
        <dbReference type="ARBA" id="ARBA00023002"/>
    </source>
</evidence>
<gene>
    <name evidence="5" type="ORF">E5222_03725</name>
</gene>
<name>A0A4T3F2Y8_9SPHN</name>
<comment type="cofactor">
    <cofactor evidence="1">
        <name>pyrroloquinoline quinone</name>
        <dbReference type="ChEBI" id="CHEBI:58442"/>
    </cofactor>
</comment>